<dbReference type="EMBL" id="VUJU01007975">
    <property type="protein sequence ID" value="KAF0737605.1"/>
    <property type="molecule type" value="Genomic_DNA"/>
</dbReference>
<feature type="compositionally biased region" description="Basic and acidic residues" evidence="3">
    <location>
        <begin position="175"/>
        <end position="191"/>
    </location>
</feature>
<evidence type="ECO:0000259" key="4">
    <source>
        <dbReference type="PROSITE" id="PS50069"/>
    </source>
</evidence>
<keyword evidence="6" id="KW-1185">Reference proteome</keyword>
<sequence length="273" mass="31624">MAFIKNHTTADLRNVSFLVQHLQDKISFEEFYLSSLATRLLNEESIGMEMENSAIGIYKSVLYRPSHSHSLFVSRIQRMFKEKFLLSKSIMESYNNRVLIDRVILGIMRPFDLNVDILSAVYCRVVSPHSMCKVPSFAMNAFNDFNEFYSKYKTKKTLKLLPQFGTAELEVTRNSQRETTEQSCDGEHSTTEIERVERKTKVVVSTYEMFVLDLFNSNDSLTGQMILKETMIPEDSLLVSLDNLVDHHKLLIKNPDCKEIKLSDTFYVKEDIL</sequence>
<dbReference type="Pfam" id="PF00888">
    <property type="entry name" value="Cullin"/>
    <property type="match status" value="1"/>
</dbReference>
<accession>A0A6G0XBW0</accession>
<dbReference type="Gene3D" id="3.30.230.130">
    <property type="entry name" value="Cullin, Chain C, Domain 2"/>
    <property type="match status" value="1"/>
</dbReference>
<comment type="caution">
    <text evidence="5">The sequence shown here is derived from an EMBL/GenBank/DDBJ whole genome shotgun (WGS) entry which is preliminary data.</text>
</comment>
<evidence type="ECO:0000313" key="5">
    <source>
        <dbReference type="EMBL" id="KAF0737605.1"/>
    </source>
</evidence>
<proteinExistence type="inferred from homology"/>
<dbReference type="Gene3D" id="1.20.1310.10">
    <property type="entry name" value="Cullin Repeats"/>
    <property type="match status" value="1"/>
</dbReference>
<dbReference type="SMART" id="SM00182">
    <property type="entry name" value="CULLIN"/>
    <property type="match status" value="1"/>
</dbReference>
<name>A0A6G0XBW0_APHCR</name>
<dbReference type="Proteomes" id="UP000478052">
    <property type="component" value="Unassembled WGS sequence"/>
</dbReference>
<dbReference type="InterPro" id="IPR016158">
    <property type="entry name" value="Cullin_homology"/>
</dbReference>
<feature type="region of interest" description="Disordered" evidence="3">
    <location>
        <begin position="172"/>
        <end position="191"/>
    </location>
</feature>
<dbReference type="InterPro" id="IPR001373">
    <property type="entry name" value="Cullin_N"/>
</dbReference>
<dbReference type="GO" id="GO:0031625">
    <property type="term" value="F:ubiquitin protein ligase binding"/>
    <property type="evidence" value="ECO:0007669"/>
    <property type="project" value="InterPro"/>
</dbReference>
<comment type="similarity">
    <text evidence="1 2">Belongs to the cullin family.</text>
</comment>
<protein>
    <submittedName>
        <fullName evidence="5">Cullin-3-like</fullName>
    </submittedName>
</protein>
<evidence type="ECO:0000256" key="2">
    <source>
        <dbReference type="RuleBase" id="RU003829"/>
    </source>
</evidence>
<dbReference type="InterPro" id="IPR045093">
    <property type="entry name" value="Cullin"/>
</dbReference>
<gene>
    <name evidence="5" type="ORF">FWK35_00032960</name>
</gene>
<dbReference type="PANTHER" id="PTHR11932">
    <property type="entry name" value="CULLIN"/>
    <property type="match status" value="1"/>
</dbReference>
<dbReference type="InterPro" id="IPR036317">
    <property type="entry name" value="Cullin_homology_sf"/>
</dbReference>
<evidence type="ECO:0000256" key="3">
    <source>
        <dbReference type="SAM" id="MobiDB-lite"/>
    </source>
</evidence>
<evidence type="ECO:0000256" key="1">
    <source>
        <dbReference type="PROSITE-ProRule" id="PRU00330"/>
    </source>
</evidence>
<dbReference type="OrthoDB" id="6585033at2759"/>
<evidence type="ECO:0000313" key="6">
    <source>
        <dbReference type="Proteomes" id="UP000478052"/>
    </source>
</evidence>
<dbReference type="AlphaFoldDB" id="A0A6G0XBW0"/>
<dbReference type="SUPFAM" id="SSF75632">
    <property type="entry name" value="Cullin homology domain"/>
    <property type="match status" value="1"/>
</dbReference>
<dbReference type="InterPro" id="IPR059120">
    <property type="entry name" value="Cullin-like_AB"/>
</dbReference>
<dbReference type="GO" id="GO:0006511">
    <property type="term" value="P:ubiquitin-dependent protein catabolic process"/>
    <property type="evidence" value="ECO:0007669"/>
    <property type="project" value="InterPro"/>
</dbReference>
<organism evidence="5 6">
    <name type="scientific">Aphis craccivora</name>
    <name type="common">Cowpea aphid</name>
    <dbReference type="NCBI Taxonomy" id="307492"/>
    <lineage>
        <taxon>Eukaryota</taxon>
        <taxon>Metazoa</taxon>
        <taxon>Ecdysozoa</taxon>
        <taxon>Arthropoda</taxon>
        <taxon>Hexapoda</taxon>
        <taxon>Insecta</taxon>
        <taxon>Pterygota</taxon>
        <taxon>Neoptera</taxon>
        <taxon>Paraneoptera</taxon>
        <taxon>Hemiptera</taxon>
        <taxon>Sternorrhyncha</taxon>
        <taxon>Aphidomorpha</taxon>
        <taxon>Aphidoidea</taxon>
        <taxon>Aphididae</taxon>
        <taxon>Aphidini</taxon>
        <taxon>Aphis</taxon>
        <taxon>Aphis</taxon>
    </lineage>
</organism>
<dbReference type="PROSITE" id="PS50069">
    <property type="entry name" value="CULLIN_2"/>
    <property type="match status" value="1"/>
</dbReference>
<dbReference type="Pfam" id="PF26557">
    <property type="entry name" value="Cullin_AB"/>
    <property type="match status" value="1"/>
</dbReference>
<feature type="domain" description="Cullin family profile" evidence="4">
    <location>
        <begin position="12"/>
        <end position="245"/>
    </location>
</feature>
<reference evidence="5 6" key="1">
    <citation type="submission" date="2019-08" db="EMBL/GenBank/DDBJ databases">
        <title>Whole genome of Aphis craccivora.</title>
        <authorList>
            <person name="Voronova N.V."/>
            <person name="Shulinski R.S."/>
            <person name="Bandarenka Y.V."/>
            <person name="Zhorov D.G."/>
            <person name="Warner D."/>
        </authorList>
    </citation>
    <scope>NUCLEOTIDE SEQUENCE [LARGE SCALE GENOMIC DNA]</scope>
    <source>
        <strain evidence="5">180601</strain>
        <tissue evidence="5">Whole Body</tissue>
    </source>
</reference>